<dbReference type="EMBL" id="LAZR01017822">
    <property type="protein sequence ID" value="KKL98826.1"/>
    <property type="molecule type" value="Genomic_DNA"/>
</dbReference>
<protein>
    <submittedName>
        <fullName evidence="1">Uncharacterized protein</fullName>
    </submittedName>
</protein>
<proteinExistence type="predicted"/>
<reference evidence="1" key="1">
    <citation type="journal article" date="2015" name="Nature">
        <title>Complex archaea that bridge the gap between prokaryotes and eukaryotes.</title>
        <authorList>
            <person name="Spang A."/>
            <person name="Saw J.H."/>
            <person name="Jorgensen S.L."/>
            <person name="Zaremba-Niedzwiedzka K."/>
            <person name="Martijn J."/>
            <person name="Lind A.E."/>
            <person name="van Eijk R."/>
            <person name="Schleper C."/>
            <person name="Guy L."/>
            <person name="Ettema T.J."/>
        </authorList>
    </citation>
    <scope>NUCLEOTIDE SEQUENCE</scope>
</reference>
<evidence type="ECO:0000313" key="1">
    <source>
        <dbReference type="EMBL" id="KKL98826.1"/>
    </source>
</evidence>
<dbReference type="AlphaFoldDB" id="A0A0F9H793"/>
<organism evidence="1">
    <name type="scientific">marine sediment metagenome</name>
    <dbReference type="NCBI Taxonomy" id="412755"/>
    <lineage>
        <taxon>unclassified sequences</taxon>
        <taxon>metagenomes</taxon>
        <taxon>ecological metagenomes</taxon>
    </lineage>
</organism>
<name>A0A0F9H793_9ZZZZ</name>
<sequence>MKTRNGFVSNSSSSSFVITNTSDETKTLVDFVRENPQLVELWKQEYDGGDTLGNLIKSAEENDFDLLPGDNSCVFGDRQGTTIGRVFDYILRSGGKSENFIWEFDEYLR</sequence>
<accession>A0A0F9H793</accession>
<comment type="caution">
    <text evidence="1">The sequence shown here is derived from an EMBL/GenBank/DDBJ whole genome shotgun (WGS) entry which is preliminary data.</text>
</comment>
<gene>
    <name evidence="1" type="ORF">LCGC14_1820510</name>
</gene>